<dbReference type="Proteomes" id="UP000185678">
    <property type="component" value="Unassembled WGS sequence"/>
</dbReference>
<protein>
    <submittedName>
        <fullName evidence="1">Putative AphA-like transcriptional regulator</fullName>
    </submittedName>
</protein>
<proteinExistence type="predicted"/>
<sequence length="192" mass="20063">MTLHTAPSPSTPCRLGERIQDVLWLMTLGAAWRGLESGEPITGSQILQAARVPSLSCSPCPDVIVACLEEMLRCDCLIGDPCQGLTITGQGKEVFARLMGEPAASLRIGAGRLAVRVRLAFLDLLDGEARCAALDALIAAAEDDLALLSTGLNESAWSGPFGGSWAVRDMASASQDLRTLGSLRSLLATAAA</sequence>
<dbReference type="AlphaFoldDB" id="A0A1N7IZ92"/>
<dbReference type="RefSeq" id="WP_076398836.1">
    <property type="nucleotide sequence ID" value="NZ_FTOA01000001.1"/>
</dbReference>
<dbReference type="STRING" id="80876.SAMN05421779_101797"/>
<accession>A0A1N7IZ92</accession>
<evidence type="ECO:0000313" key="2">
    <source>
        <dbReference type="Proteomes" id="UP000185678"/>
    </source>
</evidence>
<evidence type="ECO:0000313" key="1">
    <source>
        <dbReference type="EMBL" id="SIS42418.1"/>
    </source>
</evidence>
<gene>
    <name evidence="1" type="ORF">SAMN05421779_101797</name>
</gene>
<reference evidence="1 2" key="1">
    <citation type="submission" date="2017-01" db="EMBL/GenBank/DDBJ databases">
        <authorList>
            <person name="Mah S.A."/>
            <person name="Swanson W.J."/>
            <person name="Moy G.W."/>
            <person name="Vacquier V.D."/>
        </authorList>
    </citation>
    <scope>NUCLEOTIDE SEQUENCE [LARGE SCALE GENOMIC DNA]</scope>
    <source>
        <strain evidence="1 2">DSM 11589</strain>
    </source>
</reference>
<name>A0A1N7IZ92_9PROT</name>
<dbReference type="EMBL" id="FTOA01000001">
    <property type="protein sequence ID" value="SIS42418.1"/>
    <property type="molecule type" value="Genomic_DNA"/>
</dbReference>
<organism evidence="1 2">
    <name type="scientific">Insolitispirillum peregrinum</name>
    <dbReference type="NCBI Taxonomy" id="80876"/>
    <lineage>
        <taxon>Bacteria</taxon>
        <taxon>Pseudomonadati</taxon>
        <taxon>Pseudomonadota</taxon>
        <taxon>Alphaproteobacteria</taxon>
        <taxon>Rhodospirillales</taxon>
        <taxon>Novispirillaceae</taxon>
        <taxon>Insolitispirillum</taxon>
    </lineage>
</organism>
<keyword evidence="2" id="KW-1185">Reference proteome</keyword>